<dbReference type="EMBL" id="JBGNUJ010000002">
    <property type="protein sequence ID" value="KAL3964855.1"/>
    <property type="molecule type" value="Genomic_DNA"/>
</dbReference>
<evidence type="ECO:0000313" key="2">
    <source>
        <dbReference type="Proteomes" id="UP001638806"/>
    </source>
</evidence>
<evidence type="ECO:0000313" key="1">
    <source>
        <dbReference type="EMBL" id="KAL3964855.1"/>
    </source>
</evidence>
<sequence>MPAWRSGLRRRLATCLTPGLGVSRRGLTSRAVFTLRRISQVLPPVRSMTAPRRVPRHPRPCSPRMIRNNPISDRFLHTPPQSRRPQQRPLAPRHSSLLLLCPQPLSQLIDALGQPLALLLDDLLRLRRVEPPPRLEDAQQRRSRAIGSPLSHVPLTSRHAGRQIQYHLRRAPHHGKHAGFASPILTPASHPWRKVPVEQLVEGTSVQPQPRHRVHPSKPAVHQRLTLEVCSMPAEPVHPRGTLLLNHRHELAHQARVKRPMHSAEARPGRSSESGPGPQQLAAETLHQEFLVRGPFPALQGVVMEEHTRELIEALVGDVAEPTVDVSNDELAPASRVSLATSSSGHLLTSSPSFVLQKRYPYRTESTLGLLLARLVPNREARRANAGK</sequence>
<reference evidence="1" key="1">
    <citation type="submission" date="2024-12" db="EMBL/GenBank/DDBJ databases">
        <title>Comparative genomics and development of molecular markers within Purpureocillium lilacinum and among Purpureocillium species.</title>
        <authorList>
            <person name="Yeh Z.-Y."/>
            <person name="Ni N.-T."/>
            <person name="Lo P.-H."/>
            <person name="Mushyakhwo K."/>
            <person name="Lin C.-F."/>
            <person name="Nai Y.-S."/>
        </authorList>
    </citation>
    <scope>NUCLEOTIDE SEQUENCE</scope>
    <source>
        <strain evidence="1">NCHU-NPUST-175</strain>
    </source>
</reference>
<accession>A0ACC4E876</accession>
<proteinExistence type="predicted"/>
<comment type="caution">
    <text evidence="1">The sequence shown here is derived from an EMBL/GenBank/DDBJ whole genome shotgun (WGS) entry which is preliminary data.</text>
</comment>
<name>A0ACC4E876_PURLI</name>
<dbReference type="Proteomes" id="UP001638806">
    <property type="component" value="Unassembled WGS sequence"/>
</dbReference>
<gene>
    <name evidence="1" type="ORF">ACCO45_001859</name>
</gene>
<keyword evidence="2" id="KW-1185">Reference proteome</keyword>
<organism evidence="1 2">
    <name type="scientific">Purpureocillium lilacinum</name>
    <name type="common">Paecilomyces lilacinus</name>
    <dbReference type="NCBI Taxonomy" id="33203"/>
    <lineage>
        <taxon>Eukaryota</taxon>
        <taxon>Fungi</taxon>
        <taxon>Dikarya</taxon>
        <taxon>Ascomycota</taxon>
        <taxon>Pezizomycotina</taxon>
        <taxon>Sordariomycetes</taxon>
        <taxon>Hypocreomycetidae</taxon>
        <taxon>Hypocreales</taxon>
        <taxon>Ophiocordycipitaceae</taxon>
        <taxon>Purpureocillium</taxon>
    </lineage>
</organism>
<protein>
    <submittedName>
        <fullName evidence="1">Uncharacterized protein</fullName>
    </submittedName>
</protein>